<accession>A0AA86RCH8</accession>
<evidence type="ECO:0000313" key="3">
    <source>
        <dbReference type="Proteomes" id="UP001642409"/>
    </source>
</evidence>
<reference evidence="2 3" key="2">
    <citation type="submission" date="2024-07" db="EMBL/GenBank/DDBJ databases">
        <authorList>
            <person name="Akdeniz Z."/>
        </authorList>
    </citation>
    <scope>NUCLEOTIDE SEQUENCE [LARGE SCALE GENOMIC DNA]</scope>
</reference>
<dbReference type="EMBL" id="CATOUU010001169">
    <property type="protein sequence ID" value="CAI9975376.1"/>
    <property type="molecule type" value="Genomic_DNA"/>
</dbReference>
<dbReference type="EMBL" id="CAXDID020000020">
    <property type="protein sequence ID" value="CAL5986430.1"/>
    <property type="molecule type" value="Genomic_DNA"/>
</dbReference>
<name>A0AA86RCH8_9EUKA</name>
<protein>
    <submittedName>
        <fullName evidence="2">Hypothetical_protein</fullName>
    </submittedName>
</protein>
<gene>
    <name evidence="1" type="ORF">HINF_LOCUS63021</name>
    <name evidence="2" type="ORF">HINF_LOCUS9403</name>
</gene>
<keyword evidence="3" id="KW-1185">Reference proteome</keyword>
<organism evidence="1">
    <name type="scientific">Hexamita inflata</name>
    <dbReference type="NCBI Taxonomy" id="28002"/>
    <lineage>
        <taxon>Eukaryota</taxon>
        <taxon>Metamonada</taxon>
        <taxon>Diplomonadida</taxon>
        <taxon>Hexamitidae</taxon>
        <taxon>Hexamitinae</taxon>
        <taxon>Hexamita</taxon>
    </lineage>
</organism>
<sequence>MKKHLMSVPTRLAKLRELQTEAHDLSDLSEEEVQIPPTKSLKLQKLSLSSSTSCEVLWDEFSKRDVRLKTIKKKNGKRCIGDICINSCPEQFIEEDDFMVLFSQLGI</sequence>
<dbReference type="Proteomes" id="UP001642409">
    <property type="component" value="Unassembled WGS sequence"/>
</dbReference>
<dbReference type="AlphaFoldDB" id="A0AA86RCH8"/>
<evidence type="ECO:0000313" key="2">
    <source>
        <dbReference type="EMBL" id="CAL5986430.1"/>
    </source>
</evidence>
<comment type="caution">
    <text evidence="1">The sequence shown here is derived from an EMBL/GenBank/DDBJ whole genome shotgun (WGS) entry which is preliminary data.</text>
</comment>
<proteinExistence type="predicted"/>
<reference evidence="1" key="1">
    <citation type="submission" date="2023-06" db="EMBL/GenBank/DDBJ databases">
        <authorList>
            <person name="Kurt Z."/>
        </authorList>
    </citation>
    <scope>NUCLEOTIDE SEQUENCE</scope>
</reference>
<evidence type="ECO:0000313" key="1">
    <source>
        <dbReference type="EMBL" id="CAI9975376.1"/>
    </source>
</evidence>